<keyword evidence="6 11" id="KW-0812">Transmembrane</keyword>
<keyword evidence="3" id="KW-0813">Transport</keyword>
<dbReference type="Gene3D" id="3.30.1150.10">
    <property type="match status" value="1"/>
</dbReference>
<evidence type="ECO:0000256" key="5">
    <source>
        <dbReference type="ARBA" id="ARBA00022519"/>
    </source>
</evidence>
<evidence type="ECO:0000313" key="14">
    <source>
        <dbReference type="Proteomes" id="UP000035268"/>
    </source>
</evidence>
<dbReference type="InterPro" id="IPR006260">
    <property type="entry name" value="TonB/TolA_C"/>
</dbReference>
<feature type="compositionally biased region" description="Acidic residues" evidence="10">
    <location>
        <begin position="71"/>
        <end position="84"/>
    </location>
</feature>
<reference evidence="14" key="1">
    <citation type="submission" date="2015-02" db="EMBL/GenBank/DDBJ databases">
        <title>Description and complete genome sequence of the first cultured representative of the subdivision 5 of the Verrucomicrobia phylum.</title>
        <authorList>
            <person name="Spring S."/>
            <person name="Bunk B."/>
            <person name="Sproer C."/>
            <person name="Klenk H.-P."/>
        </authorList>
    </citation>
    <scope>NUCLEOTIDE SEQUENCE [LARGE SCALE GENOMIC DNA]</scope>
    <source>
        <strain evidence="14">L21-Fru-AB</strain>
    </source>
</reference>
<reference evidence="13 14" key="2">
    <citation type="journal article" date="2016" name="ISME J.">
        <title>Characterization of the first cultured representative of Verrucomicrobia subdivision 5 indicates the proposal of a novel phylum.</title>
        <authorList>
            <person name="Spring S."/>
            <person name="Bunk B."/>
            <person name="Sproer C."/>
            <person name="Schumann P."/>
            <person name="Rohde M."/>
            <person name="Tindall B.J."/>
            <person name="Klenk H.P."/>
        </authorList>
    </citation>
    <scope>NUCLEOTIDE SEQUENCE [LARGE SCALE GENOMIC DNA]</scope>
    <source>
        <strain evidence="13 14">L21-Fru-AB</strain>
    </source>
</reference>
<dbReference type="EMBL" id="CP010904">
    <property type="protein sequence ID" value="AKJ65461.1"/>
    <property type="molecule type" value="Genomic_DNA"/>
</dbReference>
<keyword evidence="14" id="KW-1185">Reference proteome</keyword>
<keyword evidence="7" id="KW-0653">Protein transport</keyword>
<dbReference type="PANTHER" id="PTHR33446:SF2">
    <property type="entry name" value="PROTEIN TONB"/>
    <property type="match status" value="1"/>
</dbReference>
<evidence type="ECO:0000256" key="1">
    <source>
        <dbReference type="ARBA" id="ARBA00004383"/>
    </source>
</evidence>
<comment type="subcellular location">
    <subcellularLocation>
        <location evidence="1">Cell inner membrane</location>
        <topology evidence="1">Single-pass membrane protein</topology>
        <orientation evidence="1">Periplasmic side</orientation>
    </subcellularLocation>
</comment>
<dbReference type="KEGG" id="vbl:L21SP4_02234"/>
<dbReference type="PATRIC" id="fig|1609981.3.peg.2325"/>
<accession>A0A0G3EG75</accession>
<evidence type="ECO:0000256" key="8">
    <source>
        <dbReference type="ARBA" id="ARBA00022989"/>
    </source>
</evidence>
<dbReference type="PROSITE" id="PS52015">
    <property type="entry name" value="TONB_CTD"/>
    <property type="match status" value="1"/>
</dbReference>
<evidence type="ECO:0000256" key="7">
    <source>
        <dbReference type="ARBA" id="ARBA00022927"/>
    </source>
</evidence>
<evidence type="ECO:0000313" key="13">
    <source>
        <dbReference type="EMBL" id="AKJ65461.1"/>
    </source>
</evidence>
<keyword evidence="8 11" id="KW-1133">Transmembrane helix</keyword>
<evidence type="ECO:0000256" key="9">
    <source>
        <dbReference type="ARBA" id="ARBA00023136"/>
    </source>
</evidence>
<dbReference type="NCBIfam" id="TIGR01352">
    <property type="entry name" value="tonB_Cterm"/>
    <property type="match status" value="1"/>
</dbReference>
<comment type="similarity">
    <text evidence="2">Belongs to the TonB family.</text>
</comment>
<evidence type="ECO:0000256" key="2">
    <source>
        <dbReference type="ARBA" id="ARBA00006555"/>
    </source>
</evidence>
<keyword evidence="4" id="KW-1003">Cell membrane</keyword>
<dbReference type="STRING" id="1307763.L21SP4_02234"/>
<evidence type="ECO:0000256" key="3">
    <source>
        <dbReference type="ARBA" id="ARBA00022448"/>
    </source>
</evidence>
<feature type="transmembrane region" description="Helical" evidence="11">
    <location>
        <begin position="20"/>
        <end position="40"/>
    </location>
</feature>
<organism evidence="13 14">
    <name type="scientific">Kiritimatiella glycovorans</name>
    <dbReference type="NCBI Taxonomy" id="1307763"/>
    <lineage>
        <taxon>Bacteria</taxon>
        <taxon>Pseudomonadati</taxon>
        <taxon>Kiritimatiellota</taxon>
        <taxon>Kiritimatiellia</taxon>
        <taxon>Kiritimatiellales</taxon>
        <taxon>Kiritimatiellaceae</taxon>
        <taxon>Kiritimatiella</taxon>
    </lineage>
</organism>
<gene>
    <name evidence="13" type="ORF">L21SP4_02234</name>
</gene>
<dbReference type="GO" id="GO:0055085">
    <property type="term" value="P:transmembrane transport"/>
    <property type="evidence" value="ECO:0007669"/>
    <property type="project" value="InterPro"/>
</dbReference>
<dbReference type="InterPro" id="IPR037682">
    <property type="entry name" value="TonB_C"/>
</dbReference>
<evidence type="ECO:0000256" key="10">
    <source>
        <dbReference type="SAM" id="MobiDB-lite"/>
    </source>
</evidence>
<evidence type="ECO:0000256" key="6">
    <source>
        <dbReference type="ARBA" id="ARBA00022692"/>
    </source>
</evidence>
<dbReference type="SUPFAM" id="SSF74653">
    <property type="entry name" value="TolA/TonB C-terminal domain"/>
    <property type="match status" value="1"/>
</dbReference>
<dbReference type="Proteomes" id="UP000035268">
    <property type="component" value="Chromosome"/>
</dbReference>
<dbReference type="GO" id="GO:0031992">
    <property type="term" value="F:energy transducer activity"/>
    <property type="evidence" value="ECO:0007669"/>
    <property type="project" value="InterPro"/>
</dbReference>
<dbReference type="PANTHER" id="PTHR33446">
    <property type="entry name" value="PROTEIN TONB-RELATED"/>
    <property type="match status" value="1"/>
</dbReference>
<feature type="region of interest" description="Disordered" evidence="10">
    <location>
        <begin position="59"/>
        <end position="89"/>
    </location>
</feature>
<dbReference type="GO" id="GO:0015031">
    <property type="term" value="P:protein transport"/>
    <property type="evidence" value="ECO:0007669"/>
    <property type="project" value="UniProtKB-KW"/>
</dbReference>
<keyword evidence="5" id="KW-0997">Cell inner membrane</keyword>
<name>A0A0G3EG75_9BACT</name>
<evidence type="ECO:0000259" key="12">
    <source>
        <dbReference type="PROSITE" id="PS52015"/>
    </source>
</evidence>
<dbReference type="Pfam" id="PF03544">
    <property type="entry name" value="TonB_C"/>
    <property type="match status" value="1"/>
</dbReference>
<dbReference type="InterPro" id="IPR051045">
    <property type="entry name" value="TonB-dependent_transducer"/>
</dbReference>
<dbReference type="GO" id="GO:0015891">
    <property type="term" value="P:siderophore transport"/>
    <property type="evidence" value="ECO:0007669"/>
    <property type="project" value="InterPro"/>
</dbReference>
<keyword evidence="9 11" id="KW-0472">Membrane</keyword>
<feature type="domain" description="TonB C-terminal" evidence="12">
    <location>
        <begin position="134"/>
        <end position="223"/>
    </location>
</feature>
<dbReference type="GO" id="GO:0005886">
    <property type="term" value="C:plasma membrane"/>
    <property type="evidence" value="ECO:0007669"/>
    <property type="project" value="UniProtKB-SubCell"/>
</dbReference>
<evidence type="ECO:0000256" key="11">
    <source>
        <dbReference type="SAM" id="Phobius"/>
    </source>
</evidence>
<sequence>MVHGYHKKPSAMWTKMLRPLLLVAGALLITLAYFMILPVLQTIGQMQQDDMELRTVQTAQLEPPPPPPPEPEQEEPPEEPEPELQQESQPLDLSQLELALNPGMGGDWGGDFAVNLDLGSAQKAEMDAIFSMAQLDQRPRVLYQPAPRYPPDLRSKGVEGTVYVIFVVNTSGRVEQARVQKSTHPAFEEPALKAVKKWKFEPGKRKGKPVRFRMRVPISFAAG</sequence>
<dbReference type="GO" id="GO:0030288">
    <property type="term" value="C:outer membrane-bounded periplasmic space"/>
    <property type="evidence" value="ECO:0007669"/>
    <property type="project" value="InterPro"/>
</dbReference>
<dbReference type="AlphaFoldDB" id="A0A0G3EG75"/>
<evidence type="ECO:0000256" key="4">
    <source>
        <dbReference type="ARBA" id="ARBA00022475"/>
    </source>
</evidence>
<dbReference type="PRINTS" id="PR01374">
    <property type="entry name" value="TONBPROTEIN"/>
</dbReference>
<dbReference type="InterPro" id="IPR003538">
    <property type="entry name" value="TonB"/>
</dbReference>
<proteinExistence type="inferred from homology"/>
<protein>
    <submittedName>
        <fullName evidence="13">Transport protein TonB</fullName>
    </submittedName>
</protein>